<comment type="subcellular location">
    <subcellularLocation>
        <location evidence="1">Endomembrane system</location>
        <topology evidence="1">Multi-pass membrane protein</topology>
    </subcellularLocation>
</comment>
<dbReference type="GO" id="GO:0012505">
    <property type="term" value="C:endomembrane system"/>
    <property type="evidence" value="ECO:0007669"/>
    <property type="project" value="UniProtKB-SubCell"/>
</dbReference>
<reference evidence="9 10" key="1">
    <citation type="submission" date="2018-04" db="EMBL/GenBank/DDBJ databases">
        <title>Genomic Encyclopedia of Archaeal and Bacterial Type Strains, Phase II (KMG-II): from individual species to whole genera.</title>
        <authorList>
            <person name="Goeker M."/>
        </authorList>
    </citation>
    <scope>NUCLEOTIDE SEQUENCE [LARGE SCALE GENOMIC DNA]</scope>
    <source>
        <strain evidence="9 10">DSM 100977</strain>
    </source>
</reference>
<comment type="caution">
    <text evidence="9">The sequence shown here is derived from an EMBL/GenBank/DDBJ whole genome shotgun (WGS) entry which is preliminary data.</text>
</comment>
<evidence type="ECO:0000256" key="1">
    <source>
        <dbReference type="ARBA" id="ARBA00004127"/>
    </source>
</evidence>
<evidence type="ECO:0000256" key="6">
    <source>
        <dbReference type="ARBA" id="ARBA00023136"/>
    </source>
</evidence>
<feature type="transmembrane region" description="Helical" evidence="7">
    <location>
        <begin position="105"/>
        <end position="123"/>
    </location>
</feature>
<dbReference type="InterPro" id="IPR051689">
    <property type="entry name" value="Sterol_desaturase/TMEM195"/>
</dbReference>
<name>A0A2T6BI42_9RHOB</name>
<dbReference type="RefSeq" id="WP_107843979.1">
    <property type="nucleotide sequence ID" value="NZ_QBKS01000001.1"/>
</dbReference>
<dbReference type="GO" id="GO:0016020">
    <property type="term" value="C:membrane"/>
    <property type="evidence" value="ECO:0007669"/>
    <property type="project" value="GOC"/>
</dbReference>
<evidence type="ECO:0000256" key="4">
    <source>
        <dbReference type="ARBA" id="ARBA00023002"/>
    </source>
</evidence>
<dbReference type="Pfam" id="PF04116">
    <property type="entry name" value="FA_hydroxylase"/>
    <property type="match status" value="1"/>
</dbReference>
<keyword evidence="5" id="KW-0443">Lipid metabolism</keyword>
<dbReference type="PANTHER" id="PTHR21624">
    <property type="entry name" value="STEROL DESATURASE-RELATED PROTEIN"/>
    <property type="match status" value="1"/>
</dbReference>
<keyword evidence="10" id="KW-1185">Reference proteome</keyword>
<keyword evidence="4" id="KW-0560">Oxidoreductase</keyword>
<keyword evidence="2 7" id="KW-0812">Transmembrane</keyword>
<evidence type="ECO:0000256" key="2">
    <source>
        <dbReference type="ARBA" id="ARBA00022692"/>
    </source>
</evidence>
<evidence type="ECO:0000256" key="3">
    <source>
        <dbReference type="ARBA" id="ARBA00022989"/>
    </source>
</evidence>
<proteinExistence type="predicted"/>
<dbReference type="PANTHER" id="PTHR21624:SF1">
    <property type="entry name" value="ALKYLGLYCEROL MONOOXYGENASE"/>
    <property type="match status" value="1"/>
</dbReference>
<feature type="transmembrane region" description="Helical" evidence="7">
    <location>
        <begin position="160"/>
        <end position="181"/>
    </location>
</feature>
<protein>
    <submittedName>
        <fullName evidence="9">Sterol desaturase/sphingolipid hydroxylase (Fatty acid hydroxylase superfamily)</fullName>
    </submittedName>
</protein>
<gene>
    <name evidence="9" type="ORF">C8N43_0357</name>
</gene>
<dbReference type="GO" id="GO:0006643">
    <property type="term" value="P:membrane lipid metabolic process"/>
    <property type="evidence" value="ECO:0007669"/>
    <property type="project" value="TreeGrafter"/>
</dbReference>
<evidence type="ECO:0000259" key="8">
    <source>
        <dbReference type="Pfam" id="PF04116"/>
    </source>
</evidence>
<evidence type="ECO:0000256" key="5">
    <source>
        <dbReference type="ARBA" id="ARBA00023098"/>
    </source>
</evidence>
<dbReference type="GO" id="GO:0008610">
    <property type="term" value="P:lipid biosynthetic process"/>
    <property type="evidence" value="ECO:0007669"/>
    <property type="project" value="InterPro"/>
</dbReference>
<dbReference type="AlphaFoldDB" id="A0A2T6BI42"/>
<feature type="transmembrane region" description="Helical" evidence="7">
    <location>
        <begin position="187"/>
        <end position="207"/>
    </location>
</feature>
<keyword evidence="6 7" id="KW-0472">Membrane</keyword>
<dbReference type="EMBL" id="QBKS01000001">
    <property type="protein sequence ID" value="PTX55716.1"/>
    <property type="molecule type" value="Genomic_DNA"/>
</dbReference>
<keyword evidence="3 7" id="KW-1133">Transmembrane helix</keyword>
<sequence>MDWIDPARLYASFFGSDVIVAPEYLLVAAVIAYALYRWRRPEGGFWAWLMPRAIYLHPSHMLDLKLFALGRLITFFGLFNKIAVTTVIAAAIAGTQDAPSREINPWLMAAAIFVLSDFILYWVHRVHHETRILWPLHALHHSAEVLTPVTAYRQHPLASVLVTVVQGAVFGVAQGMLLLALGAEFTGAQIAGVNSFFFILAMLTANFRHSHIWVSFGPVWERILISPAQHQIHHSREPRHHNKNYGENLAIWDWMFGTLYVPQGEEDFALGIADADGRALEQRHGSLAAALIVPITDTIEALRPRARPKR</sequence>
<evidence type="ECO:0000313" key="10">
    <source>
        <dbReference type="Proteomes" id="UP000243978"/>
    </source>
</evidence>
<evidence type="ECO:0000313" key="9">
    <source>
        <dbReference type="EMBL" id="PTX55716.1"/>
    </source>
</evidence>
<feature type="domain" description="Fatty acid hydroxylase" evidence="8">
    <location>
        <begin position="110"/>
        <end position="258"/>
    </location>
</feature>
<evidence type="ECO:0000256" key="7">
    <source>
        <dbReference type="SAM" id="Phobius"/>
    </source>
</evidence>
<dbReference type="Proteomes" id="UP000243978">
    <property type="component" value="Unassembled WGS sequence"/>
</dbReference>
<dbReference type="GO" id="GO:0050479">
    <property type="term" value="F:glyceryl-ether monooxygenase activity"/>
    <property type="evidence" value="ECO:0007669"/>
    <property type="project" value="TreeGrafter"/>
</dbReference>
<feature type="transmembrane region" description="Helical" evidence="7">
    <location>
        <begin position="12"/>
        <end position="36"/>
    </location>
</feature>
<feature type="transmembrane region" description="Helical" evidence="7">
    <location>
        <begin position="72"/>
        <end position="93"/>
    </location>
</feature>
<accession>A0A2T6BI42</accession>
<organism evidence="9 10">
    <name type="scientific">Litoreibacter ponti</name>
    <dbReference type="NCBI Taxonomy" id="1510457"/>
    <lineage>
        <taxon>Bacteria</taxon>
        <taxon>Pseudomonadati</taxon>
        <taxon>Pseudomonadota</taxon>
        <taxon>Alphaproteobacteria</taxon>
        <taxon>Rhodobacterales</taxon>
        <taxon>Roseobacteraceae</taxon>
        <taxon>Litoreibacter</taxon>
    </lineage>
</organism>
<dbReference type="InterPro" id="IPR006694">
    <property type="entry name" value="Fatty_acid_hydroxylase"/>
</dbReference>
<dbReference type="OrthoDB" id="9770329at2"/>
<dbReference type="GO" id="GO:0005506">
    <property type="term" value="F:iron ion binding"/>
    <property type="evidence" value="ECO:0007669"/>
    <property type="project" value="InterPro"/>
</dbReference>